<dbReference type="Gene3D" id="3.40.710.10">
    <property type="entry name" value="DD-peptidase/beta-lactamase superfamily"/>
    <property type="match status" value="2"/>
</dbReference>
<name>A0A2J6PGB7_9HELO</name>
<proteinExistence type="inferred from homology"/>
<dbReference type="InterPro" id="IPR012338">
    <property type="entry name" value="Beta-lactam/transpept-like"/>
</dbReference>
<dbReference type="OrthoDB" id="3478025at2759"/>
<protein>
    <submittedName>
        <fullName evidence="4">Beta-lactamase/transpeptidase-like protein</fullName>
    </submittedName>
</protein>
<keyword evidence="5" id="KW-1185">Reference proteome</keyword>
<dbReference type="EMBL" id="KZ613536">
    <property type="protein sequence ID" value="PMD13091.1"/>
    <property type="molecule type" value="Genomic_DNA"/>
</dbReference>
<dbReference type="AlphaFoldDB" id="A0A2J6PGB7"/>
<dbReference type="Proteomes" id="UP000235672">
    <property type="component" value="Unassembled WGS sequence"/>
</dbReference>
<gene>
    <name evidence="4" type="ORF">NA56DRAFT_712406</name>
</gene>
<reference evidence="4 5" key="1">
    <citation type="submission" date="2016-05" db="EMBL/GenBank/DDBJ databases">
        <title>A degradative enzymes factory behind the ericoid mycorrhizal symbiosis.</title>
        <authorList>
            <consortium name="DOE Joint Genome Institute"/>
            <person name="Martino E."/>
            <person name="Morin E."/>
            <person name="Grelet G."/>
            <person name="Kuo A."/>
            <person name="Kohler A."/>
            <person name="Daghino S."/>
            <person name="Barry K."/>
            <person name="Choi C."/>
            <person name="Cichocki N."/>
            <person name="Clum A."/>
            <person name="Copeland A."/>
            <person name="Hainaut M."/>
            <person name="Haridas S."/>
            <person name="Labutti K."/>
            <person name="Lindquist E."/>
            <person name="Lipzen A."/>
            <person name="Khouja H.-R."/>
            <person name="Murat C."/>
            <person name="Ohm R."/>
            <person name="Olson A."/>
            <person name="Spatafora J."/>
            <person name="Veneault-Fourrey C."/>
            <person name="Henrissat B."/>
            <person name="Grigoriev I."/>
            <person name="Martin F."/>
            <person name="Perotto S."/>
        </authorList>
    </citation>
    <scope>NUCLEOTIDE SEQUENCE [LARGE SCALE GENOMIC DNA]</scope>
    <source>
        <strain evidence="4 5">UAMH 7357</strain>
    </source>
</reference>
<dbReference type="InterPro" id="IPR050491">
    <property type="entry name" value="AmpC-like"/>
</dbReference>
<dbReference type="PROSITE" id="PS00018">
    <property type="entry name" value="EF_HAND_1"/>
    <property type="match status" value="1"/>
</dbReference>
<feature type="region of interest" description="Disordered" evidence="2">
    <location>
        <begin position="380"/>
        <end position="402"/>
    </location>
</feature>
<evidence type="ECO:0000259" key="3">
    <source>
        <dbReference type="Pfam" id="PF00144"/>
    </source>
</evidence>
<evidence type="ECO:0000313" key="4">
    <source>
        <dbReference type="EMBL" id="PMD13091.1"/>
    </source>
</evidence>
<dbReference type="Pfam" id="PF00144">
    <property type="entry name" value="Beta-lactamase"/>
    <property type="match status" value="1"/>
</dbReference>
<dbReference type="PANTHER" id="PTHR46825:SF9">
    <property type="entry name" value="BETA-LACTAMASE-RELATED DOMAIN-CONTAINING PROTEIN"/>
    <property type="match status" value="1"/>
</dbReference>
<evidence type="ECO:0000256" key="1">
    <source>
        <dbReference type="ARBA" id="ARBA00038215"/>
    </source>
</evidence>
<dbReference type="InterPro" id="IPR018247">
    <property type="entry name" value="EF_Hand_1_Ca_BS"/>
</dbReference>
<feature type="domain" description="Beta-lactamase-related" evidence="3">
    <location>
        <begin position="41"/>
        <end position="333"/>
    </location>
</feature>
<accession>A0A2J6PGB7</accession>
<dbReference type="SUPFAM" id="SSF56601">
    <property type="entry name" value="beta-lactamase/transpeptidase-like"/>
    <property type="match status" value="1"/>
</dbReference>
<dbReference type="InterPro" id="IPR001466">
    <property type="entry name" value="Beta-lactam-related"/>
</dbReference>
<evidence type="ECO:0000256" key="2">
    <source>
        <dbReference type="SAM" id="MobiDB-lite"/>
    </source>
</evidence>
<evidence type="ECO:0000313" key="5">
    <source>
        <dbReference type="Proteomes" id="UP000235672"/>
    </source>
</evidence>
<comment type="similarity">
    <text evidence="1">Belongs to the peptidase S12 family.</text>
</comment>
<dbReference type="STRING" id="1745343.A0A2J6PGB7"/>
<sequence length="448" mass="49626">MDGLTQSQSLLSTLSPSITHALDPLEKLLHICGTPGLCIGIVDLRNGTTFTRNSKFFIGSVSKTFLSTGVGVAVTEDKMQFDDLVAKFIPEFHPACDPSIRAGATISHCLSHKSGLANPQILLIGPEYIPLQPEEQFVRFINTFPTTTLDGEYSNFLLERILRPLGMPRTAVTRATTLDNKTAHAHARLLDSSFRRLDTSCERNITDEDYTALLAAFGIRSSINDLLKWCRFFLLAQYHTQPEVPQKNQSEFPALSKTLTVLDISPQIPRIFTPRHPSRPSLSEPQVLGALSPARPVVHSSGHMNGFDCTILLFPSDQCAVVACANGNTDGDAADWVARMTSQELFGLVPRVDFVKLADEEAIARREDYDRMLREWEDNREQAGTSAARQSSSSLTSDYKDIDIDPINSTTLETRCLPRAPPDPNLDRYCGKYHALNTMLTISRDITS</sequence>
<feature type="compositionally biased region" description="Low complexity" evidence="2">
    <location>
        <begin position="382"/>
        <end position="397"/>
    </location>
</feature>
<dbReference type="PANTHER" id="PTHR46825">
    <property type="entry name" value="D-ALANYL-D-ALANINE-CARBOXYPEPTIDASE/ENDOPEPTIDASE AMPH"/>
    <property type="match status" value="1"/>
</dbReference>
<organism evidence="4 5">
    <name type="scientific">Hyaloscypha hepaticicola</name>
    <dbReference type="NCBI Taxonomy" id="2082293"/>
    <lineage>
        <taxon>Eukaryota</taxon>
        <taxon>Fungi</taxon>
        <taxon>Dikarya</taxon>
        <taxon>Ascomycota</taxon>
        <taxon>Pezizomycotina</taxon>
        <taxon>Leotiomycetes</taxon>
        <taxon>Helotiales</taxon>
        <taxon>Hyaloscyphaceae</taxon>
        <taxon>Hyaloscypha</taxon>
    </lineage>
</organism>